<evidence type="ECO:0000256" key="4">
    <source>
        <dbReference type="PROSITE-ProRule" id="PRU00108"/>
    </source>
</evidence>
<dbReference type="STRING" id="1071378.G0WFZ0"/>
<feature type="compositionally biased region" description="Polar residues" evidence="6">
    <location>
        <begin position="288"/>
        <end position="298"/>
    </location>
</feature>
<dbReference type="HOGENOM" id="CLU_672841_0_0_1"/>
<dbReference type="InterPro" id="IPR050224">
    <property type="entry name" value="TALE_homeobox"/>
</dbReference>
<keyword evidence="2 4" id="KW-0371">Homeobox</keyword>
<dbReference type="SUPFAM" id="SSF46689">
    <property type="entry name" value="Homeodomain-like"/>
    <property type="match status" value="1"/>
</dbReference>
<dbReference type="PANTHER" id="PTHR11850">
    <property type="entry name" value="HOMEOBOX PROTEIN TRANSCRIPTION FACTORS"/>
    <property type="match status" value="1"/>
</dbReference>
<dbReference type="eggNOG" id="KOG0773">
    <property type="taxonomic scope" value="Eukaryota"/>
</dbReference>
<keyword evidence="5" id="KW-0175">Coiled coil</keyword>
<dbReference type="InterPro" id="IPR008422">
    <property type="entry name" value="KN_HD"/>
</dbReference>
<comment type="subcellular location">
    <subcellularLocation>
        <location evidence="4">Nucleus</location>
    </subcellularLocation>
</comment>
<evidence type="ECO:0000313" key="9">
    <source>
        <dbReference type="Proteomes" id="UP000000689"/>
    </source>
</evidence>
<evidence type="ECO:0000256" key="1">
    <source>
        <dbReference type="ARBA" id="ARBA00023125"/>
    </source>
</evidence>
<dbReference type="AlphaFoldDB" id="G0WFZ0"/>
<accession>G0WFZ0</accession>
<dbReference type="GO" id="GO:0005634">
    <property type="term" value="C:nucleus"/>
    <property type="evidence" value="ECO:0007669"/>
    <property type="project" value="UniProtKB-SubCell"/>
</dbReference>
<evidence type="ECO:0000259" key="7">
    <source>
        <dbReference type="PROSITE" id="PS50071"/>
    </source>
</evidence>
<dbReference type="KEGG" id="ndi:NDAI_0I01320"/>
<feature type="region of interest" description="Disordered" evidence="6">
    <location>
        <begin position="215"/>
        <end position="311"/>
    </location>
</feature>
<dbReference type="RefSeq" id="XP_003671944.1">
    <property type="nucleotide sequence ID" value="XM_003671896.1"/>
</dbReference>
<keyword evidence="9" id="KW-1185">Reference proteome</keyword>
<dbReference type="Proteomes" id="UP000000689">
    <property type="component" value="Chromosome 9"/>
</dbReference>
<organism evidence="8 9">
    <name type="scientific">Naumovozyma dairenensis (strain ATCC 10597 / BCRC 20456 / CBS 421 / NBRC 0211 / NRRL Y-12639)</name>
    <name type="common">Saccharomyces dairenensis</name>
    <dbReference type="NCBI Taxonomy" id="1071378"/>
    <lineage>
        <taxon>Eukaryota</taxon>
        <taxon>Fungi</taxon>
        <taxon>Dikarya</taxon>
        <taxon>Ascomycota</taxon>
        <taxon>Saccharomycotina</taxon>
        <taxon>Saccharomycetes</taxon>
        <taxon>Saccharomycetales</taxon>
        <taxon>Saccharomycetaceae</taxon>
        <taxon>Naumovozyma</taxon>
    </lineage>
</organism>
<evidence type="ECO:0000256" key="3">
    <source>
        <dbReference type="ARBA" id="ARBA00023242"/>
    </source>
</evidence>
<feature type="DNA-binding region" description="Homeobox" evidence="4">
    <location>
        <begin position="305"/>
        <end position="367"/>
    </location>
</feature>
<dbReference type="PROSITE" id="PS50071">
    <property type="entry name" value="HOMEOBOX_2"/>
    <property type="match status" value="1"/>
</dbReference>
<evidence type="ECO:0000256" key="5">
    <source>
        <dbReference type="SAM" id="Coils"/>
    </source>
</evidence>
<dbReference type="GeneID" id="11493555"/>
<dbReference type="SMART" id="SM00389">
    <property type="entry name" value="HOX"/>
    <property type="match status" value="1"/>
</dbReference>
<feature type="compositionally biased region" description="Low complexity" evidence="6">
    <location>
        <begin position="267"/>
        <end position="280"/>
    </location>
</feature>
<keyword evidence="1 4" id="KW-0238">DNA-binding</keyword>
<feature type="compositionally biased region" description="Low complexity" evidence="6">
    <location>
        <begin position="215"/>
        <end position="242"/>
    </location>
</feature>
<gene>
    <name evidence="8" type="primary">NDAI0I01320</name>
    <name evidence="8" type="ordered locus">NDAI_0I01320</name>
</gene>
<feature type="region of interest" description="Disordered" evidence="6">
    <location>
        <begin position="43"/>
        <end position="70"/>
    </location>
</feature>
<reference evidence="8 9" key="1">
    <citation type="journal article" date="2011" name="Proc. Natl. Acad. Sci. U.S.A.">
        <title>Evolutionary erosion of yeast sex chromosomes by mating-type switching accidents.</title>
        <authorList>
            <person name="Gordon J.L."/>
            <person name="Armisen D."/>
            <person name="Proux-Wera E."/>
            <person name="Oheigeartaigh S.S."/>
            <person name="Byrne K.P."/>
            <person name="Wolfe K.H."/>
        </authorList>
    </citation>
    <scope>NUCLEOTIDE SEQUENCE [LARGE SCALE GENOMIC DNA]</scope>
    <source>
        <strain evidence="9">ATCC 10597 / BCRC 20456 / CBS 421 / NBRC 0211 / NRRL Y-12639</strain>
    </source>
</reference>
<evidence type="ECO:0000256" key="2">
    <source>
        <dbReference type="ARBA" id="ARBA00023155"/>
    </source>
</evidence>
<proteinExistence type="predicted"/>
<evidence type="ECO:0000313" key="8">
    <source>
        <dbReference type="EMBL" id="CCD26701.1"/>
    </source>
</evidence>
<name>G0WFZ0_NAUDC</name>
<sequence length="409" mass="46465">MSQQTSQIPLPPIKILFDTLENESYEKLQLNNTDYYLDQGQRPLQNQQQQQQQEQPQQLSPRVSLSKSPMSSPLLQIASSAAFFPNNNSTVTSAIVPGTSAATSSYLNILPGNPPSNYTSSIAPIPYDNRSCNNNGIEIRPLQSRDDNDLERNITSNSRNIKQAVSPFHEVQKLAQFHNFKFNSTSSNNNNENYNYSYYTPTTRQSRGILNLIDTSSTSPSSTITSPSTAKSTLTNNNDNTTKIITHDVDTQSPDGRPNLGRRHSTIPRIRSNSPPNNRSISKKNHHTTAITSPQNEMNMRRKKGSGRRSSLPITTVQILNEWLLDHLTNPYPTTQEKKELLKQTGLTKIQLSNWFINVRRRKVFNENSDSYIFLKAKEEALKKEEEQKQLQLQLQLQQQNNHHHHELS</sequence>
<dbReference type="InterPro" id="IPR009057">
    <property type="entry name" value="Homeodomain-like_sf"/>
</dbReference>
<dbReference type="Pfam" id="PF05920">
    <property type="entry name" value="Homeobox_KN"/>
    <property type="match status" value="1"/>
</dbReference>
<dbReference type="CDD" id="cd00086">
    <property type="entry name" value="homeodomain"/>
    <property type="match status" value="1"/>
</dbReference>
<feature type="coiled-coil region" evidence="5">
    <location>
        <begin position="374"/>
        <end position="403"/>
    </location>
</feature>
<dbReference type="OrthoDB" id="10056939at2759"/>
<evidence type="ECO:0000256" key="6">
    <source>
        <dbReference type="SAM" id="MobiDB-lite"/>
    </source>
</evidence>
<dbReference type="GO" id="GO:0003677">
    <property type="term" value="F:DNA binding"/>
    <property type="evidence" value="ECO:0007669"/>
    <property type="project" value="UniProtKB-UniRule"/>
</dbReference>
<dbReference type="InterPro" id="IPR001356">
    <property type="entry name" value="HD"/>
</dbReference>
<dbReference type="Gene3D" id="1.10.10.60">
    <property type="entry name" value="Homeodomain-like"/>
    <property type="match status" value="1"/>
</dbReference>
<keyword evidence="3 4" id="KW-0539">Nucleus</keyword>
<feature type="domain" description="Homeobox" evidence="7">
    <location>
        <begin position="303"/>
        <end position="366"/>
    </location>
</feature>
<dbReference type="GO" id="GO:0006355">
    <property type="term" value="P:regulation of DNA-templated transcription"/>
    <property type="evidence" value="ECO:0007669"/>
    <property type="project" value="InterPro"/>
</dbReference>
<dbReference type="EMBL" id="HE580275">
    <property type="protein sequence ID" value="CCD26701.1"/>
    <property type="molecule type" value="Genomic_DNA"/>
</dbReference>
<protein>
    <recommendedName>
        <fullName evidence="7">Homeobox domain-containing protein</fullName>
    </recommendedName>
</protein>